<proteinExistence type="predicted"/>
<accession>A0A0E9RUM7</accession>
<protein>
    <submittedName>
        <fullName evidence="1">Uncharacterized protein</fullName>
    </submittedName>
</protein>
<evidence type="ECO:0000313" key="1">
    <source>
        <dbReference type="EMBL" id="JAH32804.1"/>
    </source>
</evidence>
<organism evidence="1">
    <name type="scientific">Anguilla anguilla</name>
    <name type="common">European freshwater eel</name>
    <name type="synonym">Muraena anguilla</name>
    <dbReference type="NCBI Taxonomy" id="7936"/>
    <lineage>
        <taxon>Eukaryota</taxon>
        <taxon>Metazoa</taxon>
        <taxon>Chordata</taxon>
        <taxon>Craniata</taxon>
        <taxon>Vertebrata</taxon>
        <taxon>Euteleostomi</taxon>
        <taxon>Actinopterygii</taxon>
        <taxon>Neopterygii</taxon>
        <taxon>Teleostei</taxon>
        <taxon>Anguilliformes</taxon>
        <taxon>Anguillidae</taxon>
        <taxon>Anguilla</taxon>
    </lineage>
</organism>
<dbReference type="AlphaFoldDB" id="A0A0E9RUM7"/>
<reference evidence="1" key="2">
    <citation type="journal article" date="2015" name="Fish Shellfish Immunol.">
        <title>Early steps in the European eel (Anguilla anguilla)-Vibrio vulnificus interaction in the gills: Role of the RtxA13 toxin.</title>
        <authorList>
            <person name="Callol A."/>
            <person name="Pajuelo D."/>
            <person name="Ebbesson L."/>
            <person name="Teles M."/>
            <person name="MacKenzie S."/>
            <person name="Amaro C."/>
        </authorList>
    </citation>
    <scope>NUCLEOTIDE SEQUENCE</scope>
</reference>
<reference evidence="1" key="1">
    <citation type="submission" date="2014-11" db="EMBL/GenBank/DDBJ databases">
        <authorList>
            <person name="Amaro Gonzalez C."/>
        </authorList>
    </citation>
    <scope>NUCLEOTIDE SEQUENCE</scope>
</reference>
<name>A0A0E9RUM7_ANGAN</name>
<dbReference type="EMBL" id="GBXM01075773">
    <property type="protein sequence ID" value="JAH32804.1"/>
    <property type="molecule type" value="Transcribed_RNA"/>
</dbReference>
<sequence length="36" mass="4425">MGSLFNIKQDIQHKFMLSLLRSQLIRCRKYMFSDFE</sequence>